<evidence type="ECO:0000259" key="7">
    <source>
        <dbReference type="Pfam" id="PF04024"/>
    </source>
</evidence>
<evidence type="ECO:0000256" key="1">
    <source>
        <dbReference type="ARBA" id="ARBA00004162"/>
    </source>
</evidence>
<name>A0A1F4UJC3_9BACT</name>
<dbReference type="PANTHER" id="PTHR33885:SF3">
    <property type="entry name" value="PHAGE SHOCK PROTEIN C"/>
    <property type="match status" value="1"/>
</dbReference>
<keyword evidence="2" id="KW-1003">Cell membrane</keyword>
<evidence type="ECO:0000313" key="9">
    <source>
        <dbReference type="Proteomes" id="UP000177434"/>
    </source>
</evidence>
<evidence type="ECO:0000256" key="5">
    <source>
        <dbReference type="ARBA" id="ARBA00023136"/>
    </source>
</evidence>
<accession>A0A1F4UJC3</accession>
<dbReference type="InterPro" id="IPR007168">
    <property type="entry name" value="Phageshock_PspC_N"/>
</dbReference>
<dbReference type="AlphaFoldDB" id="A0A1F4UJC3"/>
<proteinExistence type="predicted"/>
<protein>
    <recommendedName>
        <fullName evidence="7">Phage shock protein PspC N-terminal domain-containing protein</fullName>
    </recommendedName>
</protein>
<comment type="caution">
    <text evidence="8">The sequence shown here is derived from an EMBL/GenBank/DDBJ whole genome shotgun (WGS) entry which is preliminary data.</text>
</comment>
<evidence type="ECO:0000256" key="6">
    <source>
        <dbReference type="SAM" id="Phobius"/>
    </source>
</evidence>
<sequence length="95" mass="10395">MEKKLYRSETDKMIGGVCGGLAEYFSIDSTIVRLIFGLIVVYGGTGLVLYVILWIVMPTKSTMGLSSEEVMASNAKEIKEKAKKVVGEVKSDSKK</sequence>
<reference evidence="8 9" key="1">
    <citation type="journal article" date="2016" name="Nat. Commun.">
        <title>Thousands of microbial genomes shed light on interconnected biogeochemical processes in an aquifer system.</title>
        <authorList>
            <person name="Anantharaman K."/>
            <person name="Brown C.T."/>
            <person name="Hug L.A."/>
            <person name="Sharon I."/>
            <person name="Castelle C.J."/>
            <person name="Probst A.J."/>
            <person name="Thomas B.C."/>
            <person name="Singh A."/>
            <person name="Wilkins M.J."/>
            <person name="Karaoz U."/>
            <person name="Brodie E.L."/>
            <person name="Williams K.H."/>
            <person name="Hubbard S.S."/>
            <person name="Banfield J.F."/>
        </authorList>
    </citation>
    <scope>NUCLEOTIDE SEQUENCE [LARGE SCALE GENOMIC DNA]</scope>
</reference>
<evidence type="ECO:0000256" key="3">
    <source>
        <dbReference type="ARBA" id="ARBA00022692"/>
    </source>
</evidence>
<comment type="subcellular location">
    <subcellularLocation>
        <location evidence="1">Cell membrane</location>
        <topology evidence="1">Single-pass membrane protein</topology>
    </subcellularLocation>
</comment>
<evidence type="ECO:0000313" key="8">
    <source>
        <dbReference type="EMBL" id="OGC45027.1"/>
    </source>
</evidence>
<feature type="transmembrane region" description="Helical" evidence="6">
    <location>
        <begin position="31"/>
        <end position="56"/>
    </location>
</feature>
<dbReference type="InterPro" id="IPR052027">
    <property type="entry name" value="PspC"/>
</dbReference>
<dbReference type="PANTHER" id="PTHR33885">
    <property type="entry name" value="PHAGE SHOCK PROTEIN C"/>
    <property type="match status" value="1"/>
</dbReference>
<organism evidence="8 9">
    <name type="scientific">candidate division WS6 bacterium RIFOXYB1_FULL_33_14</name>
    <dbReference type="NCBI Taxonomy" id="1817896"/>
    <lineage>
        <taxon>Bacteria</taxon>
        <taxon>Candidatus Dojkabacteria</taxon>
    </lineage>
</organism>
<evidence type="ECO:0000256" key="4">
    <source>
        <dbReference type="ARBA" id="ARBA00022989"/>
    </source>
</evidence>
<dbReference type="GO" id="GO:0005886">
    <property type="term" value="C:plasma membrane"/>
    <property type="evidence" value="ECO:0007669"/>
    <property type="project" value="UniProtKB-SubCell"/>
</dbReference>
<keyword evidence="4 6" id="KW-1133">Transmembrane helix</keyword>
<keyword evidence="3 6" id="KW-0812">Transmembrane</keyword>
<dbReference type="EMBL" id="MEUN01000038">
    <property type="protein sequence ID" value="OGC45027.1"/>
    <property type="molecule type" value="Genomic_DNA"/>
</dbReference>
<dbReference type="Proteomes" id="UP000177434">
    <property type="component" value="Unassembled WGS sequence"/>
</dbReference>
<evidence type="ECO:0000256" key="2">
    <source>
        <dbReference type="ARBA" id="ARBA00022475"/>
    </source>
</evidence>
<gene>
    <name evidence="8" type="ORF">A2400_02780</name>
</gene>
<keyword evidence="5 6" id="KW-0472">Membrane</keyword>
<dbReference type="Pfam" id="PF04024">
    <property type="entry name" value="PspC"/>
    <property type="match status" value="1"/>
</dbReference>
<feature type="domain" description="Phage shock protein PspC N-terminal" evidence="7">
    <location>
        <begin position="3"/>
        <end position="59"/>
    </location>
</feature>